<accession>A0A0C2WXM5</accession>
<feature type="region of interest" description="Disordered" evidence="1">
    <location>
        <begin position="155"/>
        <end position="180"/>
    </location>
</feature>
<dbReference type="InParanoid" id="A0A0C2WXM5"/>
<evidence type="ECO:0000313" key="3">
    <source>
        <dbReference type="Proteomes" id="UP000054549"/>
    </source>
</evidence>
<evidence type="ECO:0000313" key="2">
    <source>
        <dbReference type="EMBL" id="KIL66537.1"/>
    </source>
</evidence>
<proteinExistence type="predicted"/>
<dbReference type="AlphaFoldDB" id="A0A0C2WXM5"/>
<evidence type="ECO:0000256" key="1">
    <source>
        <dbReference type="SAM" id="MobiDB-lite"/>
    </source>
</evidence>
<feature type="compositionally biased region" description="Basic and acidic residues" evidence="1">
    <location>
        <begin position="170"/>
        <end position="180"/>
    </location>
</feature>
<keyword evidence="3" id="KW-1185">Reference proteome</keyword>
<sequence length="180" mass="19639">MMHSAITVFFPTPAMFDAGRQPLASIHFNTQTKTKRSVKGKKADNVFLPQATGTHTQIPTNCVGACDLSADEDIPLALLKQLRSASLKSAPPPAPEAVTLRRPRVEPRKPALQFIPVQPKKATILYPVGPVRPMMCIGWRGVPLSTWHGMAAGDRRHEDTTSKGSTCSADRTDCIRGRRS</sequence>
<dbReference type="Proteomes" id="UP000054549">
    <property type="component" value="Unassembled WGS sequence"/>
</dbReference>
<name>A0A0C2WXM5_AMAMK</name>
<gene>
    <name evidence="2" type="ORF">M378DRAFT_9947</name>
</gene>
<dbReference type="EMBL" id="KN818235">
    <property type="protein sequence ID" value="KIL66537.1"/>
    <property type="molecule type" value="Genomic_DNA"/>
</dbReference>
<dbReference type="HOGENOM" id="CLU_1495795_0_0_1"/>
<organism evidence="2 3">
    <name type="scientific">Amanita muscaria (strain Koide BX008)</name>
    <dbReference type="NCBI Taxonomy" id="946122"/>
    <lineage>
        <taxon>Eukaryota</taxon>
        <taxon>Fungi</taxon>
        <taxon>Dikarya</taxon>
        <taxon>Basidiomycota</taxon>
        <taxon>Agaricomycotina</taxon>
        <taxon>Agaricomycetes</taxon>
        <taxon>Agaricomycetidae</taxon>
        <taxon>Agaricales</taxon>
        <taxon>Pluteineae</taxon>
        <taxon>Amanitaceae</taxon>
        <taxon>Amanita</taxon>
    </lineage>
</organism>
<protein>
    <submittedName>
        <fullName evidence="2">Uncharacterized protein</fullName>
    </submittedName>
</protein>
<reference evidence="2 3" key="1">
    <citation type="submission" date="2014-04" db="EMBL/GenBank/DDBJ databases">
        <title>Evolutionary Origins and Diversification of the Mycorrhizal Mutualists.</title>
        <authorList>
            <consortium name="DOE Joint Genome Institute"/>
            <consortium name="Mycorrhizal Genomics Consortium"/>
            <person name="Kohler A."/>
            <person name="Kuo A."/>
            <person name="Nagy L.G."/>
            <person name="Floudas D."/>
            <person name="Copeland A."/>
            <person name="Barry K.W."/>
            <person name="Cichocki N."/>
            <person name="Veneault-Fourrey C."/>
            <person name="LaButti K."/>
            <person name="Lindquist E.A."/>
            <person name="Lipzen A."/>
            <person name="Lundell T."/>
            <person name="Morin E."/>
            <person name="Murat C."/>
            <person name="Riley R."/>
            <person name="Ohm R."/>
            <person name="Sun H."/>
            <person name="Tunlid A."/>
            <person name="Henrissat B."/>
            <person name="Grigoriev I.V."/>
            <person name="Hibbett D.S."/>
            <person name="Martin F."/>
        </authorList>
    </citation>
    <scope>NUCLEOTIDE SEQUENCE [LARGE SCALE GENOMIC DNA]</scope>
    <source>
        <strain evidence="2 3">Koide BX008</strain>
    </source>
</reference>